<feature type="compositionally biased region" description="Low complexity" evidence="2">
    <location>
        <begin position="957"/>
        <end position="977"/>
    </location>
</feature>
<feature type="compositionally biased region" description="Polar residues" evidence="2">
    <location>
        <begin position="637"/>
        <end position="646"/>
    </location>
</feature>
<dbReference type="Pfam" id="PF25817">
    <property type="entry name" value="ICE1_C"/>
    <property type="match status" value="1"/>
</dbReference>
<feature type="region of interest" description="Disordered" evidence="2">
    <location>
        <begin position="272"/>
        <end position="469"/>
    </location>
</feature>
<accession>A0A8S4BV25</accession>
<feature type="region of interest" description="Disordered" evidence="2">
    <location>
        <begin position="482"/>
        <end position="523"/>
    </location>
</feature>
<organism evidence="4 5">
    <name type="scientific">Menidia menidia</name>
    <name type="common">Atlantic silverside</name>
    <dbReference type="NCBI Taxonomy" id="238744"/>
    <lineage>
        <taxon>Eukaryota</taxon>
        <taxon>Metazoa</taxon>
        <taxon>Chordata</taxon>
        <taxon>Craniata</taxon>
        <taxon>Vertebrata</taxon>
        <taxon>Euteleostomi</taxon>
        <taxon>Actinopterygii</taxon>
        <taxon>Neopterygii</taxon>
        <taxon>Teleostei</taxon>
        <taxon>Neoteleostei</taxon>
        <taxon>Acanthomorphata</taxon>
        <taxon>Ovalentaria</taxon>
        <taxon>Atherinomorphae</taxon>
        <taxon>Atheriniformes</taxon>
        <taxon>Atherinopsidae</taxon>
        <taxon>Menidiinae</taxon>
        <taxon>Menidia</taxon>
    </lineage>
</organism>
<reference evidence="4" key="1">
    <citation type="submission" date="2021-05" db="EMBL/GenBank/DDBJ databases">
        <authorList>
            <person name="Tigano A."/>
        </authorList>
    </citation>
    <scope>NUCLEOTIDE SEQUENCE</scope>
</reference>
<keyword evidence="5" id="KW-1185">Reference proteome</keyword>
<dbReference type="PANTHER" id="PTHR11852">
    <property type="entry name" value="PLATELET-ACTIVATING FACTOR ACETYLHYDROLASE"/>
    <property type="match status" value="1"/>
</dbReference>
<keyword evidence="1" id="KW-0175">Coiled coil</keyword>
<feature type="compositionally biased region" description="Polar residues" evidence="2">
    <location>
        <begin position="1112"/>
        <end position="1124"/>
    </location>
</feature>
<feature type="domain" description="Little elongation complex subunit 1 C-terminal" evidence="3">
    <location>
        <begin position="1293"/>
        <end position="1483"/>
    </location>
</feature>
<comment type="caution">
    <text evidence="4">The sequence shown here is derived from an EMBL/GenBank/DDBJ whole genome shotgun (WGS) entry which is preliminary data.</text>
</comment>
<evidence type="ECO:0000313" key="4">
    <source>
        <dbReference type="EMBL" id="CAG6015863.1"/>
    </source>
</evidence>
<feature type="region of interest" description="Disordered" evidence="2">
    <location>
        <begin position="542"/>
        <end position="564"/>
    </location>
</feature>
<feature type="compositionally biased region" description="Polar residues" evidence="2">
    <location>
        <begin position="441"/>
        <end position="461"/>
    </location>
</feature>
<feature type="compositionally biased region" description="Basic residues" evidence="2">
    <location>
        <begin position="352"/>
        <end position="366"/>
    </location>
</feature>
<name>A0A8S4BV25_9TELE</name>
<dbReference type="InterPro" id="IPR057881">
    <property type="entry name" value="ICE1_C"/>
</dbReference>
<dbReference type="EMBL" id="CAJRST010038888">
    <property type="protein sequence ID" value="CAG6015863.1"/>
    <property type="molecule type" value="Genomic_DNA"/>
</dbReference>
<evidence type="ECO:0000256" key="1">
    <source>
        <dbReference type="SAM" id="Coils"/>
    </source>
</evidence>
<feature type="compositionally biased region" description="Basic and acidic residues" evidence="2">
    <location>
        <begin position="827"/>
        <end position="843"/>
    </location>
</feature>
<dbReference type="Proteomes" id="UP000677803">
    <property type="component" value="Unassembled WGS sequence"/>
</dbReference>
<feature type="region of interest" description="Disordered" evidence="2">
    <location>
        <begin position="589"/>
        <end position="866"/>
    </location>
</feature>
<feature type="compositionally biased region" description="Basic and acidic residues" evidence="2">
    <location>
        <begin position="307"/>
        <end position="325"/>
    </location>
</feature>
<feature type="compositionally biased region" description="Low complexity" evidence="2">
    <location>
        <begin position="1000"/>
        <end position="1009"/>
    </location>
</feature>
<evidence type="ECO:0000313" key="5">
    <source>
        <dbReference type="Proteomes" id="UP000677803"/>
    </source>
</evidence>
<feature type="region of interest" description="Disordered" evidence="2">
    <location>
        <begin position="896"/>
        <end position="1018"/>
    </location>
</feature>
<sequence>MMPGHNQSKTAAIAAEATIGNCQNCSVLHQSLAEYVSSFLALKQKITVSDDTVRLQEQVEELQISVVTLEKKTADYEALQAELEEKKSAVKAYEQLSEEMKKLKQENSLRATENQKLEDQLKSVKDLTETQSFEKAKLKREKAALENDLLQAQALMKRSQAQAEKAEKLMEEKAAMTSQKDSLENKVQLLKDSINKQNHQISQLTREKFLLEGNIADLQERLIKLERDRCKDYKSATSQTTVPVEPKVDKERVRVLLQNLWACLDPEQERSADQLLSTESNHHPAPPSSLPNKQPDLIAKCSSASHKISDSHRDSHRDSHSDHVQMKAVCSQLKRSPRAPGALKLETSPQRFKAKSPAKTPKKSKRSSNEQKPEEPLPDKGSCEISLSDIMKMFQPLPPCLSPMSESDTNIEPMESADDGISKDRPETPDGSAPLKEEDSSNGTGLKSSHSGLESSAPQTEENMDLQDVKTGNQFLLYGKDLSQNESSGPAQISDETCDKDGGICPEDMEPMEEAPPSSSNSAVLAEVVSLSAESLNPLHSVNPSSECAHSASEVKPALNSQNDDSITVTKMDVDSSIREVLGAMADDPQCGESLLKGDATVSTENEKQVDPVSQPAKETVATENGKEIEKDPLNSFKGSQETTSLKLGEPSGSPVRDSEMPECAPSVTGDGMVSVSHKSPGQRSETDAARPRCGAKDSSAAHTLKEVTASPSESNAGSKSLSAVMKREDEEPHSDKGCVEANSKTPTKADVDAETTGSEVMAGGAPSLSRSPGTASVGCKSLEKNTPSVCRELSPTCLSPSAEGTPAETGEPPVDDETELSATIGEHPEPHTGSDDTSERASVRGLPPDHTYAGSSVPASQNAAAAEGLKTFTEFGEGGTVAHPAATKTSENIGHVRSEMGPPLPPVLTPLSSPPKAGKSINPRHAIGKLSFPSPLDGVASPSTPVHTHLTPNSQPLCSSSLDSPVPSSGVPSSPLQFGSATPKHAVPVPGRLPAAKNSSPSSSTSPSQENSMRMLDTMYPELSARARTLSILRGNVSLGIGSSESGALSTAADNQMSGFKTISSTSTAFTKTEMRGNKRPAISSPQPTGRKSLRLDSDSPAVSSKEVPALSSNSGDEATSPQRVEPLKSPTSGEPAEPNLIADCLMKIRNMCFDLLPVLQSCLYVGNMPKGPVLRDEEKEVISEICQCNSLEEDDMISAIATKLKTEKDVLSPNYTQALCRVYTGICRQRRHYEKARILAYSILLEDFPESAKLVLFMVTTWPSFLSHSGSLCQAIRAITKLKAEEGLHHCFSKFFGWEKNPPCDIDQLITQALSEFRSGSNKSFIKHSHYGEDLPTEAWDCIFTLRLLCSHKKWKWTYENVVGKELWPLMNDWVTQPRDQQEPVSDMTVASVIRLTGCLGQLGLQEKCVPSVVTVASVMNTFGRHGQTQGVPWEVQLAAVYCIYDLSPCNPKQALEALAEWRRETTRSVPPAVTSCMTQLGSICRQVKR</sequence>
<proteinExistence type="predicted"/>
<gene>
    <name evidence="4" type="ORF">MMEN_LOCUS19863</name>
</gene>
<evidence type="ECO:0000256" key="2">
    <source>
        <dbReference type="SAM" id="MobiDB-lite"/>
    </source>
</evidence>
<feature type="compositionally biased region" description="Basic and acidic residues" evidence="2">
    <location>
        <begin position="726"/>
        <end position="739"/>
    </location>
</feature>
<feature type="compositionally biased region" description="Polar residues" evidence="2">
    <location>
        <begin position="942"/>
        <end position="956"/>
    </location>
</feature>
<feature type="compositionally biased region" description="Polar residues" evidence="2">
    <location>
        <begin position="482"/>
        <end position="495"/>
    </location>
</feature>
<feature type="coiled-coil region" evidence="1">
    <location>
        <begin position="52"/>
        <end position="228"/>
    </location>
</feature>
<feature type="compositionally biased region" description="Basic and acidic residues" evidence="2">
    <location>
        <begin position="367"/>
        <end position="382"/>
    </location>
</feature>
<feature type="compositionally biased region" description="Polar residues" evidence="2">
    <location>
        <begin position="710"/>
        <end position="722"/>
    </location>
</feature>
<dbReference type="PANTHER" id="PTHR11852:SF4">
    <property type="entry name" value="LITTLE ELONGATION COMPLEX SUBUNIT 1"/>
    <property type="match status" value="1"/>
</dbReference>
<dbReference type="OrthoDB" id="2238957at2759"/>
<feature type="region of interest" description="Disordered" evidence="2">
    <location>
        <begin position="1069"/>
        <end position="1138"/>
    </location>
</feature>
<feature type="compositionally biased region" description="Polar residues" evidence="2">
    <location>
        <begin position="854"/>
        <end position="864"/>
    </location>
</feature>
<evidence type="ECO:0000259" key="3">
    <source>
        <dbReference type="Pfam" id="PF25817"/>
    </source>
</evidence>
<protein>
    <submittedName>
        <fullName evidence="4">(Atlantic silverside) hypothetical protein</fullName>
    </submittedName>
</protein>